<evidence type="ECO:0000256" key="6">
    <source>
        <dbReference type="ARBA" id="ARBA00022840"/>
    </source>
</evidence>
<dbReference type="FunFam" id="3.40.50.300:FF:000385">
    <property type="entry name" value="Structural maintenance of chromosomes 2"/>
    <property type="match status" value="1"/>
</dbReference>
<evidence type="ECO:0000256" key="2">
    <source>
        <dbReference type="ARBA" id="ARBA00005231"/>
    </source>
</evidence>
<dbReference type="GO" id="GO:0016887">
    <property type="term" value="F:ATP hydrolysis activity"/>
    <property type="evidence" value="ECO:0007669"/>
    <property type="project" value="InterPro"/>
</dbReference>
<dbReference type="Gene3D" id="3.30.70.1620">
    <property type="match status" value="1"/>
</dbReference>
<dbReference type="Pfam" id="PF06470">
    <property type="entry name" value="SMC_hinge"/>
    <property type="match status" value="1"/>
</dbReference>
<dbReference type="SUPFAM" id="SSF75553">
    <property type="entry name" value="Smc hinge domain"/>
    <property type="match status" value="1"/>
</dbReference>
<keyword evidence="6" id="KW-0067">ATP-binding</keyword>
<evidence type="ECO:0000256" key="1">
    <source>
        <dbReference type="ARBA" id="ARBA00004123"/>
    </source>
</evidence>
<dbReference type="SMART" id="SM00968">
    <property type="entry name" value="SMC_hinge"/>
    <property type="match status" value="1"/>
</dbReference>
<feature type="coiled-coil region" evidence="12">
    <location>
        <begin position="686"/>
        <end position="720"/>
    </location>
</feature>
<feature type="region of interest" description="Disordered" evidence="13">
    <location>
        <begin position="260"/>
        <end position="283"/>
    </location>
</feature>
<sequence>MRIEELVLEGFKSYPVRTSITGWDASFNAITGLNGSGKSNILDAICFVLGITNMSQMRAQNQQDLIYKRGQAGITKASVTIVFDNSDREKSPVGLENCKQITVTRQIALPNIAKYLLNGHKSTQQNVQTLFQSVQLNINNPNFLIMQGRITKVLNMRPQEILGMVEEASGTRMFEERKDKAKKTMGKKEKRVEQITALLNEEITPKLDSLRAKKKSYLQYQKSCSELEKMVRIISAWDWVESTKFSERKAGEITAKTNEKSKVEKAKERHIQEQNAAEEEREAVTAQRERELKKGGKAKKLEENVTKIDMELVKLKTQIELKESSVAGEAKRVSEQEKEVKNLRKDLDKKREEAQHKEKKFNSVKNEHDELQQTLTKSEELLQTLLTGVTSSSSGNTGGGYLGQIADARARLTQASTEEEQSAMKLGMSQSELKTLEAKWRDVKRDAESGRTKLDAISAEVEKLKRHVAESGWSEEAEQRSQQQLNDARREHRSLMEERESKKQRMPSLSFDYDSPYPGFDRSKVKGLVASLISLKPTDYDKATALETTAGGRLYNIIVQDPQVGQDLIDKGRLRKRITIIPLNGIRDRRLSPQQVNAASRLAPGKVDLALSLVGYPEEVEKAMGFVFGSTFVCNDSETAKQVTFSKEIGGARSVTLEGDVYEPSGTLSGGAAPTSNGILVKVQDLLDAERRLGEAKGRLDVLEKQNEKDRDRRERWNSATRDLQIKQHEKKLFEEQLGGSNASRVGNDIEAAKKAIEDFKEAVKMAKEKQAAAQAEMKKLEKDMNEFKNNKEGKTEELRANISKKKSAIQKHNVVMKTQQKEMQTVTLELEQLENDLVAAEQAVVEIKATAEAMRQELQDQYEQRDAITVELEKAKASHAEELAHLTRFDEQLKDLDKAISKKKDSIADCDVQLTKIDGELKGLEAQRQEALGHLKNLEKEPWIKEQCHTFGQRGTEFEFTTDMLGMKDRAKELEQRVKSMSGKVDRNAISKLEKDEKQEGSAKSMLAQVLKDKEKIEETIKELDRCKREALEKTWEKVNGDFGAIFAELLPGNFAKLQPPEGQDLTQGLEVKVRLGNVWKQSLTELSGGQRSLIALSLIMSLLQFKPAPMYILDEIDAALDLSHTQHIGHLFRTRFKGSQFIVVSLKEGLFTNANVLFRTRFRDGTSIVERTAQRSTSSLYNKE</sequence>
<keyword evidence="8" id="KW-0226">DNA condensation</keyword>
<dbReference type="Proteomes" id="UP000736335">
    <property type="component" value="Unassembled WGS sequence"/>
</dbReference>
<dbReference type="Gene3D" id="1.20.1170.10">
    <property type="match status" value="1"/>
</dbReference>
<evidence type="ECO:0000256" key="12">
    <source>
        <dbReference type="SAM" id="Coils"/>
    </source>
</evidence>
<dbReference type="InterPro" id="IPR003395">
    <property type="entry name" value="RecF/RecN/SMC_N"/>
</dbReference>
<dbReference type="GO" id="GO:0005524">
    <property type="term" value="F:ATP binding"/>
    <property type="evidence" value="ECO:0007669"/>
    <property type="project" value="UniProtKB-KW"/>
</dbReference>
<comment type="subcellular location">
    <subcellularLocation>
        <location evidence="1 11">Nucleus</location>
    </subcellularLocation>
</comment>
<evidence type="ECO:0000256" key="5">
    <source>
        <dbReference type="ARBA" id="ARBA00022776"/>
    </source>
</evidence>
<feature type="coiled-coil region" evidence="12">
    <location>
        <begin position="922"/>
        <end position="1035"/>
    </location>
</feature>
<dbReference type="Gene3D" id="1.20.1060.20">
    <property type="match status" value="1"/>
</dbReference>
<dbReference type="PIRSF" id="PIRSF005719">
    <property type="entry name" value="SMC"/>
    <property type="match status" value="1"/>
</dbReference>
<keyword evidence="16" id="KW-1185">Reference proteome</keyword>
<evidence type="ECO:0000313" key="16">
    <source>
        <dbReference type="Proteomes" id="UP000736335"/>
    </source>
</evidence>
<dbReference type="GO" id="GO:0030261">
    <property type="term" value="P:chromosome condensation"/>
    <property type="evidence" value="ECO:0007669"/>
    <property type="project" value="UniProtKB-KW"/>
</dbReference>
<dbReference type="GO" id="GO:0007059">
    <property type="term" value="P:chromosome segregation"/>
    <property type="evidence" value="ECO:0007669"/>
    <property type="project" value="UniProtKB-ARBA"/>
</dbReference>
<dbReference type="InterPro" id="IPR027120">
    <property type="entry name" value="Smc2_ABC"/>
</dbReference>
<feature type="region of interest" description="Disordered" evidence="13">
    <location>
        <begin position="468"/>
        <end position="510"/>
    </location>
</feature>
<protein>
    <recommendedName>
        <fullName evidence="11">Structural maintenance of chromosomes protein</fullName>
    </recommendedName>
</protein>
<dbReference type="AlphaFoldDB" id="A0A9P6L4M3"/>
<keyword evidence="3" id="KW-0132">Cell division</keyword>
<reference evidence="15" key="1">
    <citation type="journal article" date="2020" name="Nat. Commun.">
        <title>Large-scale genome sequencing of mycorrhizal fungi provides insights into the early evolution of symbiotic traits.</title>
        <authorList>
            <person name="Miyauchi S."/>
            <person name="Kiss E."/>
            <person name="Kuo A."/>
            <person name="Drula E."/>
            <person name="Kohler A."/>
            <person name="Sanchez-Garcia M."/>
            <person name="Morin E."/>
            <person name="Andreopoulos B."/>
            <person name="Barry K.W."/>
            <person name="Bonito G."/>
            <person name="Buee M."/>
            <person name="Carver A."/>
            <person name="Chen C."/>
            <person name="Cichocki N."/>
            <person name="Clum A."/>
            <person name="Culley D."/>
            <person name="Crous P.W."/>
            <person name="Fauchery L."/>
            <person name="Girlanda M."/>
            <person name="Hayes R.D."/>
            <person name="Keri Z."/>
            <person name="LaButti K."/>
            <person name="Lipzen A."/>
            <person name="Lombard V."/>
            <person name="Magnuson J."/>
            <person name="Maillard F."/>
            <person name="Murat C."/>
            <person name="Nolan M."/>
            <person name="Ohm R.A."/>
            <person name="Pangilinan J."/>
            <person name="Pereira M.F."/>
            <person name="Perotto S."/>
            <person name="Peter M."/>
            <person name="Pfister S."/>
            <person name="Riley R."/>
            <person name="Sitrit Y."/>
            <person name="Stielow J.B."/>
            <person name="Szollosi G."/>
            <person name="Zifcakova L."/>
            <person name="Stursova M."/>
            <person name="Spatafora J.W."/>
            <person name="Tedersoo L."/>
            <person name="Vaario L.M."/>
            <person name="Yamada A."/>
            <person name="Yan M."/>
            <person name="Wang P."/>
            <person name="Xu J."/>
            <person name="Bruns T."/>
            <person name="Baldrian P."/>
            <person name="Vilgalys R."/>
            <person name="Dunand C."/>
            <person name="Henrissat B."/>
            <person name="Grigoriev I.V."/>
            <person name="Hibbett D."/>
            <person name="Nagy L.G."/>
            <person name="Martin F.M."/>
        </authorList>
    </citation>
    <scope>NUCLEOTIDE SEQUENCE</scope>
    <source>
        <strain evidence="15">UH-Tt-Lm1</strain>
    </source>
</reference>
<evidence type="ECO:0000313" key="15">
    <source>
        <dbReference type="EMBL" id="KAF9782461.1"/>
    </source>
</evidence>
<dbReference type="EMBL" id="WIUZ02000012">
    <property type="protein sequence ID" value="KAF9782461.1"/>
    <property type="molecule type" value="Genomic_DNA"/>
</dbReference>
<feature type="compositionally biased region" description="Basic and acidic residues" evidence="13">
    <location>
        <begin position="487"/>
        <end position="503"/>
    </location>
</feature>
<comment type="similarity">
    <text evidence="2">Belongs to the SMC family. SMC2 subfamily.</text>
</comment>
<keyword evidence="10" id="KW-0131">Cell cycle</keyword>
<evidence type="ECO:0000256" key="8">
    <source>
        <dbReference type="ARBA" id="ARBA00023067"/>
    </source>
</evidence>
<evidence type="ECO:0000256" key="11">
    <source>
        <dbReference type="PIRNR" id="PIRNR005719"/>
    </source>
</evidence>
<reference evidence="15" key="2">
    <citation type="submission" date="2020-11" db="EMBL/GenBank/DDBJ databases">
        <authorList>
            <consortium name="DOE Joint Genome Institute"/>
            <person name="Kuo A."/>
            <person name="Miyauchi S."/>
            <person name="Kiss E."/>
            <person name="Drula E."/>
            <person name="Kohler A."/>
            <person name="Sanchez-Garcia M."/>
            <person name="Andreopoulos B."/>
            <person name="Barry K.W."/>
            <person name="Bonito G."/>
            <person name="Buee M."/>
            <person name="Carver A."/>
            <person name="Chen C."/>
            <person name="Cichocki N."/>
            <person name="Clum A."/>
            <person name="Culley D."/>
            <person name="Crous P.W."/>
            <person name="Fauchery L."/>
            <person name="Girlanda M."/>
            <person name="Hayes R."/>
            <person name="Keri Z."/>
            <person name="Labutti K."/>
            <person name="Lipzen A."/>
            <person name="Lombard V."/>
            <person name="Magnuson J."/>
            <person name="Maillard F."/>
            <person name="Morin E."/>
            <person name="Murat C."/>
            <person name="Nolan M."/>
            <person name="Ohm R."/>
            <person name="Pangilinan J."/>
            <person name="Pereira M."/>
            <person name="Perotto S."/>
            <person name="Peter M."/>
            <person name="Riley R."/>
            <person name="Sitrit Y."/>
            <person name="Stielow B."/>
            <person name="Szollosi G."/>
            <person name="Zifcakova L."/>
            <person name="Stursova M."/>
            <person name="Spatafora J.W."/>
            <person name="Tedersoo L."/>
            <person name="Vaario L.-M."/>
            <person name="Yamada A."/>
            <person name="Yan M."/>
            <person name="Wang P."/>
            <person name="Xu J."/>
            <person name="Bruns T."/>
            <person name="Baldrian P."/>
            <person name="Vilgalys R."/>
            <person name="Henrissat B."/>
            <person name="Grigoriev I.V."/>
            <person name="Hibbett D."/>
            <person name="Nagy L.G."/>
            <person name="Martin F.M."/>
        </authorList>
    </citation>
    <scope>NUCLEOTIDE SEQUENCE</scope>
    <source>
        <strain evidence="15">UH-Tt-Lm1</strain>
    </source>
</reference>
<dbReference type="InterPro" id="IPR027417">
    <property type="entry name" value="P-loop_NTPase"/>
</dbReference>
<evidence type="ECO:0000256" key="7">
    <source>
        <dbReference type="ARBA" id="ARBA00023054"/>
    </source>
</evidence>
<keyword evidence="7 12" id="KW-0175">Coiled coil</keyword>
<dbReference type="PANTHER" id="PTHR43977">
    <property type="entry name" value="STRUCTURAL MAINTENANCE OF CHROMOSOMES PROTEIN 3"/>
    <property type="match status" value="1"/>
</dbReference>
<evidence type="ECO:0000256" key="10">
    <source>
        <dbReference type="ARBA" id="ARBA00023306"/>
    </source>
</evidence>
<dbReference type="SUPFAM" id="SSF52540">
    <property type="entry name" value="P-loop containing nucleoside triphosphate hydrolases"/>
    <property type="match status" value="1"/>
</dbReference>
<gene>
    <name evidence="15" type="ORF">BJ322DRAFT_1205456</name>
</gene>
<dbReference type="Gene3D" id="3.40.50.300">
    <property type="entry name" value="P-loop containing nucleotide triphosphate hydrolases"/>
    <property type="match status" value="2"/>
</dbReference>
<feature type="domain" description="SMC hinge" evidence="14">
    <location>
        <begin position="523"/>
        <end position="644"/>
    </location>
</feature>
<dbReference type="InterPro" id="IPR024704">
    <property type="entry name" value="SMC"/>
</dbReference>
<feature type="compositionally biased region" description="Basic and acidic residues" evidence="13">
    <location>
        <begin position="260"/>
        <end position="272"/>
    </location>
</feature>
<dbReference type="InterPro" id="IPR010935">
    <property type="entry name" value="SMC_hinge"/>
</dbReference>
<dbReference type="CDD" id="cd03273">
    <property type="entry name" value="ABC_SMC2_euk"/>
    <property type="match status" value="1"/>
</dbReference>
<dbReference type="GO" id="GO:0005694">
    <property type="term" value="C:chromosome"/>
    <property type="evidence" value="ECO:0007669"/>
    <property type="project" value="InterPro"/>
</dbReference>
<dbReference type="OrthoDB" id="10255539at2759"/>
<accession>A0A9P6L4M3</accession>
<evidence type="ECO:0000256" key="3">
    <source>
        <dbReference type="ARBA" id="ARBA00022618"/>
    </source>
</evidence>
<name>A0A9P6L4M3_9AGAM</name>
<comment type="caution">
    <text evidence="15">The sequence shown here is derived from an EMBL/GenBank/DDBJ whole genome shotgun (WGS) entry which is preliminary data.</text>
</comment>
<proteinExistence type="inferred from homology"/>
<evidence type="ECO:0000256" key="13">
    <source>
        <dbReference type="SAM" id="MobiDB-lite"/>
    </source>
</evidence>
<dbReference type="InterPro" id="IPR036277">
    <property type="entry name" value="SMC_hinge_sf"/>
</dbReference>
<dbReference type="Pfam" id="PF02463">
    <property type="entry name" value="SMC_N"/>
    <property type="match status" value="1"/>
</dbReference>
<feature type="coiled-coil region" evidence="12">
    <location>
        <begin position="750"/>
        <end position="872"/>
    </location>
</feature>
<keyword evidence="5" id="KW-0498">Mitosis</keyword>
<keyword evidence="4" id="KW-0547">Nucleotide-binding</keyword>
<evidence type="ECO:0000259" key="14">
    <source>
        <dbReference type="SMART" id="SM00968"/>
    </source>
</evidence>
<evidence type="ECO:0000256" key="4">
    <source>
        <dbReference type="ARBA" id="ARBA00022741"/>
    </source>
</evidence>
<dbReference type="GO" id="GO:0051301">
    <property type="term" value="P:cell division"/>
    <property type="evidence" value="ECO:0007669"/>
    <property type="project" value="UniProtKB-KW"/>
</dbReference>
<organism evidence="15 16">
    <name type="scientific">Thelephora terrestris</name>
    <dbReference type="NCBI Taxonomy" id="56493"/>
    <lineage>
        <taxon>Eukaryota</taxon>
        <taxon>Fungi</taxon>
        <taxon>Dikarya</taxon>
        <taxon>Basidiomycota</taxon>
        <taxon>Agaricomycotina</taxon>
        <taxon>Agaricomycetes</taxon>
        <taxon>Thelephorales</taxon>
        <taxon>Thelephoraceae</taxon>
        <taxon>Thelephora</taxon>
    </lineage>
</organism>
<keyword evidence="9 11" id="KW-0539">Nucleus</keyword>
<evidence type="ECO:0000256" key="9">
    <source>
        <dbReference type="ARBA" id="ARBA00023242"/>
    </source>
</evidence>
<dbReference type="GO" id="GO:0005634">
    <property type="term" value="C:nucleus"/>
    <property type="evidence" value="ECO:0007669"/>
    <property type="project" value="UniProtKB-SubCell"/>
</dbReference>